<comment type="caution">
    <text evidence="6">Lacks conserved residue(s) required for the propagation of feature annotation.</text>
</comment>
<evidence type="ECO:0000256" key="5">
    <source>
        <dbReference type="ARBA" id="ARBA00022825"/>
    </source>
</evidence>
<keyword evidence="3" id="KW-0732">Signal</keyword>
<protein>
    <recommendedName>
        <fullName evidence="11">Subtilisin-like protease fibronectin type-III domain-containing protein</fullName>
    </recommendedName>
</protein>
<dbReference type="InterPro" id="IPR023828">
    <property type="entry name" value="Peptidase_S8_Ser-AS"/>
</dbReference>
<evidence type="ECO:0000313" key="9">
    <source>
        <dbReference type="EMBL" id="KAA8524284.1"/>
    </source>
</evidence>
<evidence type="ECO:0000259" key="7">
    <source>
        <dbReference type="Pfam" id="PF00082"/>
    </source>
</evidence>
<dbReference type="GO" id="GO:0006508">
    <property type="term" value="P:proteolysis"/>
    <property type="evidence" value="ECO:0007669"/>
    <property type="project" value="UniProtKB-KW"/>
</dbReference>
<evidence type="ECO:0000256" key="4">
    <source>
        <dbReference type="ARBA" id="ARBA00022801"/>
    </source>
</evidence>
<sequence length="350" mass="38111">MDITVADDPSEKSIIVKEAGGVGMIEAFPLTRDFYHQFVIPAALIEQEEEKELQAYMATEKHPVAKILPTTTVLKAKPAPYMAVFSSKGPNYITPEIIKPDITAPRVRIFVAWSLVATDHTAERPENYNIASGTSMACPHVSGIAAILEFYNPSWCPAAIMSAVMTTATVTDNTGQPIRNFPDGTQATPFDYGSGHVNPFAALDPGLIYDFDTSDVINFLCSYGASSRQLRNLTGKLVNCKNPLTPSYNLNYPSIGVFEVKGRLSVSRTVTYYGKSPTVYSANVVNPEGVKVMVTPPTLKFTKAGEKKSFKVSFTPHKRSKGTSFVFGSLTWSNGIHKVRSPIGVNVLSL</sequence>
<comment type="similarity">
    <text evidence="1 6">Belongs to the peptidase S8 family.</text>
</comment>
<evidence type="ECO:0000313" key="10">
    <source>
        <dbReference type="Proteomes" id="UP000325577"/>
    </source>
</evidence>
<dbReference type="PROSITE" id="PS51892">
    <property type="entry name" value="SUBTILASE"/>
    <property type="match status" value="1"/>
</dbReference>
<dbReference type="OrthoDB" id="206201at2759"/>
<dbReference type="Gene3D" id="3.50.30.30">
    <property type="match status" value="1"/>
</dbReference>
<dbReference type="Gene3D" id="2.60.40.2310">
    <property type="match status" value="1"/>
</dbReference>
<dbReference type="InterPro" id="IPR000209">
    <property type="entry name" value="Peptidase_S8/S53_dom"/>
</dbReference>
<name>A0A5J5A256_9ASTE</name>
<evidence type="ECO:0000256" key="3">
    <source>
        <dbReference type="ARBA" id="ARBA00022729"/>
    </source>
</evidence>
<proteinExistence type="inferred from homology"/>
<dbReference type="Pfam" id="PF17766">
    <property type="entry name" value="fn3_6"/>
    <property type="match status" value="1"/>
</dbReference>
<dbReference type="InterPro" id="IPR036852">
    <property type="entry name" value="Peptidase_S8/S53_dom_sf"/>
</dbReference>
<feature type="domain" description="Subtilisin-like protease fibronectin type-III" evidence="8">
    <location>
        <begin position="249"/>
        <end position="345"/>
    </location>
</feature>
<accession>A0A5J5A256</accession>
<keyword evidence="4" id="KW-0378">Hydrolase</keyword>
<feature type="domain" description="Peptidase S8/S53" evidence="7">
    <location>
        <begin position="71"/>
        <end position="175"/>
    </location>
</feature>
<evidence type="ECO:0008006" key="11">
    <source>
        <dbReference type="Google" id="ProtNLM"/>
    </source>
</evidence>
<dbReference type="AlphaFoldDB" id="A0A5J5A256"/>
<dbReference type="Gene3D" id="3.40.50.200">
    <property type="entry name" value="Peptidase S8/S53 domain"/>
    <property type="match status" value="1"/>
</dbReference>
<gene>
    <name evidence="9" type="ORF">F0562_010707</name>
</gene>
<dbReference type="Pfam" id="PF00082">
    <property type="entry name" value="Peptidase_S8"/>
    <property type="match status" value="1"/>
</dbReference>
<dbReference type="SUPFAM" id="SSF52743">
    <property type="entry name" value="Subtilisin-like"/>
    <property type="match status" value="1"/>
</dbReference>
<dbReference type="PROSITE" id="PS00138">
    <property type="entry name" value="SUBTILASE_SER"/>
    <property type="match status" value="1"/>
</dbReference>
<dbReference type="InterPro" id="IPR045051">
    <property type="entry name" value="SBT"/>
</dbReference>
<dbReference type="GO" id="GO:0004252">
    <property type="term" value="F:serine-type endopeptidase activity"/>
    <property type="evidence" value="ECO:0007669"/>
    <property type="project" value="InterPro"/>
</dbReference>
<dbReference type="InterPro" id="IPR041469">
    <property type="entry name" value="Subtilisin-like_FN3"/>
</dbReference>
<dbReference type="PANTHER" id="PTHR10795">
    <property type="entry name" value="PROPROTEIN CONVERTASE SUBTILISIN/KEXIN"/>
    <property type="match status" value="1"/>
</dbReference>
<keyword evidence="2" id="KW-0645">Protease</keyword>
<reference evidence="9 10" key="1">
    <citation type="submission" date="2019-09" db="EMBL/GenBank/DDBJ databases">
        <title>A chromosome-level genome assembly of the Chinese tupelo Nyssa sinensis.</title>
        <authorList>
            <person name="Yang X."/>
            <person name="Kang M."/>
            <person name="Yang Y."/>
            <person name="Xiong H."/>
            <person name="Wang M."/>
            <person name="Zhang Z."/>
            <person name="Wang Z."/>
            <person name="Wu H."/>
            <person name="Ma T."/>
            <person name="Liu J."/>
            <person name="Xi Z."/>
        </authorList>
    </citation>
    <scope>NUCLEOTIDE SEQUENCE [LARGE SCALE GENOMIC DNA]</scope>
    <source>
        <strain evidence="9">J267</strain>
        <tissue evidence="9">Leaf</tissue>
    </source>
</reference>
<dbReference type="CDD" id="cd02120">
    <property type="entry name" value="PA_subtilisin_like"/>
    <property type="match status" value="1"/>
</dbReference>
<dbReference type="Proteomes" id="UP000325577">
    <property type="component" value="Linkage Group LG4"/>
</dbReference>
<organism evidence="9 10">
    <name type="scientific">Nyssa sinensis</name>
    <dbReference type="NCBI Taxonomy" id="561372"/>
    <lineage>
        <taxon>Eukaryota</taxon>
        <taxon>Viridiplantae</taxon>
        <taxon>Streptophyta</taxon>
        <taxon>Embryophyta</taxon>
        <taxon>Tracheophyta</taxon>
        <taxon>Spermatophyta</taxon>
        <taxon>Magnoliopsida</taxon>
        <taxon>eudicotyledons</taxon>
        <taxon>Gunneridae</taxon>
        <taxon>Pentapetalae</taxon>
        <taxon>asterids</taxon>
        <taxon>Cornales</taxon>
        <taxon>Nyssaceae</taxon>
        <taxon>Nyssa</taxon>
    </lineage>
</organism>
<dbReference type="FunFam" id="2.60.40.2310:FF:000001">
    <property type="entry name" value="Subtilisin-like protease SBT1.5"/>
    <property type="match status" value="1"/>
</dbReference>
<evidence type="ECO:0000259" key="8">
    <source>
        <dbReference type="Pfam" id="PF17766"/>
    </source>
</evidence>
<evidence type="ECO:0000256" key="6">
    <source>
        <dbReference type="PROSITE-ProRule" id="PRU01240"/>
    </source>
</evidence>
<evidence type="ECO:0000256" key="2">
    <source>
        <dbReference type="ARBA" id="ARBA00022670"/>
    </source>
</evidence>
<dbReference type="EMBL" id="CM018047">
    <property type="protein sequence ID" value="KAA8524284.1"/>
    <property type="molecule type" value="Genomic_DNA"/>
</dbReference>
<keyword evidence="5" id="KW-0720">Serine protease</keyword>
<evidence type="ECO:0000256" key="1">
    <source>
        <dbReference type="ARBA" id="ARBA00011073"/>
    </source>
</evidence>
<keyword evidence="10" id="KW-1185">Reference proteome</keyword>